<dbReference type="Pfam" id="PF00501">
    <property type="entry name" value="AMP-binding"/>
    <property type="match status" value="1"/>
</dbReference>
<dbReference type="InterPro" id="IPR000873">
    <property type="entry name" value="AMP-dep_synth/lig_dom"/>
</dbReference>
<dbReference type="PANTHER" id="PTHR43767">
    <property type="entry name" value="LONG-CHAIN-FATTY-ACID--COA LIGASE"/>
    <property type="match status" value="1"/>
</dbReference>
<feature type="domain" description="AMP-dependent synthetase/ligase" evidence="1">
    <location>
        <begin position="9"/>
        <end position="371"/>
    </location>
</feature>
<evidence type="ECO:0000313" key="4">
    <source>
        <dbReference type="Proteomes" id="UP001299970"/>
    </source>
</evidence>
<sequence length="515" mass="55685">MEITQGLLRAVQQGPDAPATVFMGRTRTWAESAERIARLAGALRGLGVQPGDRVAILSANSDIYHEFMLAACWIGAAFVPVNTRWSVAEIAFSLEDSGTAVLLVDENFASSIFDLRTQAPVLKHVLFDGDDSGPDDASSVEELIAGSEPVAEVHRGGDALAAIFYTGGTTGVPKGVMLSHDNLIVSALGSMASGHWTRPGAIYLHTAPMFHAADISGWVAVNLAGGTHVFTPRFDAGAVARMIEEHRITDTILVPTMIQMLVDSPEAAHADMSSLQRLLYGGSPMSEALIERTIARLPGTRLTQAYAMTEMSPVITLLGPEEHHDPLLRRSGGRAAPHVEMRIVDEDDNDVPPGTAGQIVARGGGRMLGYWNRPKETAEALANGWMHTGDAGYLDDDGYLFVVDRVKDMIISGGENVYSTEVENTLATHSGVGMCAVIGVPDPRWGERVHAVVLPAGGVRATEEELRRHVRERIAGYKVPRSFEFVDSMPMSGAGKILKRQLRDRHWNHQKRHVS</sequence>
<organism evidence="3 4">
    <name type="scientific">Pseudonocardia alaniniphila</name>
    <dbReference type="NCBI Taxonomy" id="75291"/>
    <lineage>
        <taxon>Bacteria</taxon>
        <taxon>Bacillati</taxon>
        <taxon>Actinomycetota</taxon>
        <taxon>Actinomycetes</taxon>
        <taxon>Pseudonocardiales</taxon>
        <taxon>Pseudonocardiaceae</taxon>
        <taxon>Pseudonocardia</taxon>
    </lineage>
</organism>
<dbReference type="InterPro" id="IPR042099">
    <property type="entry name" value="ANL_N_sf"/>
</dbReference>
<dbReference type="RefSeq" id="WP_241034574.1">
    <property type="nucleotide sequence ID" value="NZ_BAAAJF010000034.1"/>
</dbReference>
<dbReference type="NCBIfam" id="NF004837">
    <property type="entry name" value="PRK06187.1"/>
    <property type="match status" value="1"/>
</dbReference>
<feature type="domain" description="AMP-binding enzyme C-terminal" evidence="2">
    <location>
        <begin position="421"/>
        <end position="496"/>
    </location>
</feature>
<comment type="caution">
    <text evidence="3">The sequence shown here is derived from an EMBL/GenBank/DDBJ whole genome shotgun (WGS) entry which is preliminary data.</text>
</comment>
<dbReference type="GO" id="GO:0016874">
    <property type="term" value="F:ligase activity"/>
    <property type="evidence" value="ECO:0007669"/>
    <property type="project" value="UniProtKB-KW"/>
</dbReference>
<dbReference type="PANTHER" id="PTHR43767:SF1">
    <property type="entry name" value="NONRIBOSOMAL PEPTIDE SYNTHASE PES1 (EUROFUNG)-RELATED"/>
    <property type="match status" value="1"/>
</dbReference>
<dbReference type="SUPFAM" id="SSF56801">
    <property type="entry name" value="Acetyl-CoA synthetase-like"/>
    <property type="match status" value="1"/>
</dbReference>
<dbReference type="InterPro" id="IPR020845">
    <property type="entry name" value="AMP-binding_CS"/>
</dbReference>
<protein>
    <submittedName>
        <fullName evidence="3">Long-chain fatty acid--CoA ligase</fullName>
    </submittedName>
</protein>
<gene>
    <name evidence="3" type="ORF">MMF94_01665</name>
</gene>
<keyword evidence="3" id="KW-0436">Ligase</keyword>
<name>A0ABS9T768_9PSEU</name>
<dbReference type="Gene3D" id="3.30.300.30">
    <property type="match status" value="1"/>
</dbReference>
<dbReference type="CDD" id="cd17631">
    <property type="entry name" value="FACL_FadD13-like"/>
    <property type="match status" value="1"/>
</dbReference>
<dbReference type="PROSITE" id="PS00455">
    <property type="entry name" value="AMP_BINDING"/>
    <property type="match status" value="1"/>
</dbReference>
<proteinExistence type="predicted"/>
<dbReference type="Pfam" id="PF13193">
    <property type="entry name" value="AMP-binding_C"/>
    <property type="match status" value="1"/>
</dbReference>
<dbReference type="InterPro" id="IPR025110">
    <property type="entry name" value="AMP-bd_C"/>
</dbReference>
<accession>A0ABS9T768</accession>
<evidence type="ECO:0000259" key="1">
    <source>
        <dbReference type="Pfam" id="PF00501"/>
    </source>
</evidence>
<dbReference type="Proteomes" id="UP001299970">
    <property type="component" value="Unassembled WGS sequence"/>
</dbReference>
<keyword evidence="4" id="KW-1185">Reference proteome</keyword>
<dbReference type="InterPro" id="IPR050237">
    <property type="entry name" value="ATP-dep_AMP-bd_enzyme"/>
</dbReference>
<evidence type="ECO:0000259" key="2">
    <source>
        <dbReference type="Pfam" id="PF13193"/>
    </source>
</evidence>
<dbReference type="Gene3D" id="3.40.50.12780">
    <property type="entry name" value="N-terminal domain of ligase-like"/>
    <property type="match status" value="1"/>
</dbReference>
<geneLocation type="plasmid" evidence="3">
    <name>unnamed</name>
</geneLocation>
<dbReference type="InterPro" id="IPR045851">
    <property type="entry name" value="AMP-bd_C_sf"/>
</dbReference>
<dbReference type="EMBL" id="JAKXMK010000002">
    <property type="protein sequence ID" value="MCH6164374.1"/>
    <property type="molecule type" value="Genomic_DNA"/>
</dbReference>
<evidence type="ECO:0000313" key="3">
    <source>
        <dbReference type="EMBL" id="MCH6164374.1"/>
    </source>
</evidence>
<reference evidence="3 4" key="1">
    <citation type="submission" date="2022-03" db="EMBL/GenBank/DDBJ databases">
        <title>Pseudonocardia alaer sp. nov., a novel actinomycete isolated from reed forest soil.</title>
        <authorList>
            <person name="Wang L."/>
        </authorList>
    </citation>
    <scope>NUCLEOTIDE SEQUENCE [LARGE SCALE GENOMIC DNA]</scope>
    <source>
        <strain evidence="3 4">Y-16303</strain>
        <plasmid evidence="3">unnamed</plasmid>
    </source>
</reference>
<keyword evidence="3" id="KW-0614">Plasmid</keyword>